<dbReference type="Gene3D" id="4.10.60.10">
    <property type="entry name" value="Zinc finger, CCHC-type"/>
    <property type="match status" value="1"/>
</dbReference>
<keyword evidence="1" id="KW-0862">Zinc</keyword>
<dbReference type="GO" id="GO:0008270">
    <property type="term" value="F:zinc ion binding"/>
    <property type="evidence" value="ECO:0007669"/>
    <property type="project" value="UniProtKB-KW"/>
</dbReference>
<feature type="region of interest" description="Disordered" evidence="2">
    <location>
        <begin position="159"/>
        <end position="349"/>
    </location>
</feature>
<name>A0A9W4HJ76_PENNA</name>
<comment type="caution">
    <text evidence="4">The sequence shown here is derived from an EMBL/GenBank/DDBJ whole genome shotgun (WGS) entry which is preliminary data.</text>
</comment>
<proteinExistence type="predicted"/>
<evidence type="ECO:0000259" key="3">
    <source>
        <dbReference type="PROSITE" id="PS50158"/>
    </source>
</evidence>
<sequence>MKILEKPQFTGYKEIEMVDLDAQETTGSPDYEPPAPQISRPSSASIGLDSRSVSVSASGRGTPPIPRPDGPSGGPKGLDPTKVCGICGSADHFTHNCDNDEAKANARGTCFRCGQSGHTKIACRAERCLECGECGHSSPNCKSTKVLSKFEKSRLERDEYNLKRRQDSFTEHQRERQMGGHNPKVPVVQATNSNPPVNAVDNSAKRKREESASDGPQAQRPRTGQSRPPINAPRGPLGIGHPGLSGPTARGPNVSRVSVHPGLSGPPRDSPVANVRNGYKGPPTNGPPGGLIKPSRDGQAYPSENGPTRAPPTRPRADAPNQGAPKPRPPMVRKKKETDPFIRPKPKRK</sequence>
<dbReference type="Proteomes" id="UP001153461">
    <property type="component" value="Unassembled WGS sequence"/>
</dbReference>
<reference evidence="4" key="1">
    <citation type="submission" date="2021-07" db="EMBL/GenBank/DDBJ databases">
        <authorList>
            <person name="Branca A.L. A."/>
        </authorList>
    </citation>
    <scope>NUCLEOTIDE SEQUENCE</scope>
</reference>
<gene>
    <name evidence="4" type="ORF">PNAL_LOCUS2778</name>
</gene>
<dbReference type="EMBL" id="CAJVNV010000088">
    <property type="protein sequence ID" value="CAG8032777.1"/>
    <property type="molecule type" value="Genomic_DNA"/>
</dbReference>
<dbReference type="SUPFAM" id="SSF57756">
    <property type="entry name" value="Retrovirus zinc finger-like domains"/>
    <property type="match status" value="1"/>
</dbReference>
<feature type="compositionally biased region" description="Polar residues" evidence="2">
    <location>
        <begin position="214"/>
        <end position="228"/>
    </location>
</feature>
<keyword evidence="1" id="KW-0863">Zinc-finger</keyword>
<organism evidence="4 5">
    <name type="scientific">Penicillium nalgiovense</name>
    <dbReference type="NCBI Taxonomy" id="60175"/>
    <lineage>
        <taxon>Eukaryota</taxon>
        <taxon>Fungi</taxon>
        <taxon>Dikarya</taxon>
        <taxon>Ascomycota</taxon>
        <taxon>Pezizomycotina</taxon>
        <taxon>Eurotiomycetes</taxon>
        <taxon>Eurotiomycetidae</taxon>
        <taxon>Eurotiales</taxon>
        <taxon>Aspergillaceae</taxon>
        <taxon>Penicillium</taxon>
    </lineage>
</organism>
<feature type="domain" description="CCHC-type" evidence="3">
    <location>
        <begin position="110"/>
        <end position="124"/>
    </location>
</feature>
<dbReference type="InterPro" id="IPR001878">
    <property type="entry name" value="Znf_CCHC"/>
</dbReference>
<keyword evidence="1" id="KW-0479">Metal-binding</keyword>
<dbReference type="SMART" id="SM00343">
    <property type="entry name" value="ZnF_C2HC"/>
    <property type="match status" value="3"/>
</dbReference>
<feature type="domain" description="CCHC-type" evidence="3">
    <location>
        <begin position="127"/>
        <end position="143"/>
    </location>
</feature>
<evidence type="ECO:0000256" key="2">
    <source>
        <dbReference type="SAM" id="MobiDB-lite"/>
    </source>
</evidence>
<dbReference type="PROSITE" id="PS50158">
    <property type="entry name" value="ZF_CCHC"/>
    <property type="match status" value="2"/>
</dbReference>
<evidence type="ECO:0000313" key="5">
    <source>
        <dbReference type="Proteomes" id="UP001153461"/>
    </source>
</evidence>
<protein>
    <recommendedName>
        <fullName evidence="3">CCHC-type domain-containing protein</fullName>
    </recommendedName>
</protein>
<feature type="compositionally biased region" description="Basic and acidic residues" evidence="2">
    <location>
        <begin position="159"/>
        <end position="178"/>
    </location>
</feature>
<accession>A0A9W4HJ76</accession>
<feature type="region of interest" description="Disordered" evidence="2">
    <location>
        <begin position="20"/>
        <end position="77"/>
    </location>
</feature>
<dbReference type="AlphaFoldDB" id="A0A9W4HJ76"/>
<evidence type="ECO:0000313" key="4">
    <source>
        <dbReference type="EMBL" id="CAG8032777.1"/>
    </source>
</evidence>
<evidence type="ECO:0000256" key="1">
    <source>
        <dbReference type="PROSITE-ProRule" id="PRU00047"/>
    </source>
</evidence>
<dbReference type="OrthoDB" id="427960at2759"/>
<dbReference type="GO" id="GO:0003676">
    <property type="term" value="F:nucleic acid binding"/>
    <property type="evidence" value="ECO:0007669"/>
    <property type="project" value="InterPro"/>
</dbReference>
<feature type="compositionally biased region" description="Low complexity" evidence="2">
    <location>
        <begin position="50"/>
        <end position="61"/>
    </location>
</feature>
<dbReference type="InterPro" id="IPR036875">
    <property type="entry name" value="Znf_CCHC_sf"/>
</dbReference>